<evidence type="ECO:0000313" key="5">
    <source>
        <dbReference type="Proteomes" id="UP001556367"/>
    </source>
</evidence>
<accession>A0ABR3JQQ6</accession>
<dbReference type="Pfam" id="PF22774">
    <property type="entry name" value="DNAJC11_beta-barrel"/>
    <property type="match status" value="1"/>
</dbReference>
<evidence type="ECO:0000259" key="3">
    <source>
        <dbReference type="PROSITE" id="PS50076"/>
    </source>
</evidence>
<dbReference type="InterPro" id="IPR052243">
    <property type="entry name" value="Mito_inner_membrane_organizer"/>
</dbReference>
<dbReference type="Proteomes" id="UP001556367">
    <property type="component" value="Unassembled WGS sequence"/>
</dbReference>
<dbReference type="SMART" id="SM00271">
    <property type="entry name" value="DnaJ"/>
    <property type="match status" value="1"/>
</dbReference>
<gene>
    <name evidence="4" type="ORF">HGRIS_000326</name>
</gene>
<feature type="transmembrane region" description="Helical" evidence="2">
    <location>
        <begin position="418"/>
        <end position="438"/>
    </location>
</feature>
<evidence type="ECO:0000256" key="2">
    <source>
        <dbReference type="SAM" id="Phobius"/>
    </source>
</evidence>
<keyword evidence="2" id="KW-1133">Transmembrane helix</keyword>
<sequence length="584" mass="65435">MSHDTNADEATTLTKEKDYLYTVLNLSKYATPTEIKERHRALSLVFHPDKQHDEQTKDVATKKFLEIQKAYEVLSDSFLREVYDVLGEEGLKGKWAPSLRMMPAEELRLLLKRARDHRTQHQLESLVRPRGSATVAVDVSSLIEPYMGSPADPWRTRLAHRMEDVRIMSANVRHSIQKDLNGKTNITAAANISRPGSLGFSGTVRHQFSPRLAFEVTSSLIRLQPLKFRTTYKDEESALTVTTYVGPQWLRLAPPPINIQYARRLFRKSLTEAALALHVGPRPSVSLSIISPTPFDFSADPSPLQFEDDSATKISSVSGLQQGARAWSWGFILDENPRLTGSWNLHLSELALGLKMGFELGALGLTWLVGGSWAYDSGEIDANLTVGQMGVILKFEFAYLEQKLTLPLALSFEYDPQLAFWAMCVPSTALTCGYLFVIKPRRRKQRLQYIRAARRALKASDSPAMREIEATASMLKETAKRHTEAENAKDGLVIIEATYGLLDPSLEGDDLVINVTTALQALVNHSQLYIPGNRSKSGLQGFYDPAPSAHKTLRVRYRFRGRTHYAEYPDFAPIVLPQADHLVG</sequence>
<dbReference type="Pfam" id="PF00226">
    <property type="entry name" value="DnaJ"/>
    <property type="match status" value="1"/>
</dbReference>
<dbReference type="CDD" id="cd06257">
    <property type="entry name" value="DnaJ"/>
    <property type="match status" value="1"/>
</dbReference>
<comment type="caution">
    <text evidence="4">The sequence shown here is derived from an EMBL/GenBank/DDBJ whole genome shotgun (WGS) entry which is preliminary data.</text>
</comment>
<keyword evidence="5" id="KW-1185">Reference proteome</keyword>
<dbReference type="Gene3D" id="1.10.287.110">
    <property type="entry name" value="DnaJ domain"/>
    <property type="match status" value="1"/>
</dbReference>
<dbReference type="PROSITE" id="PS50076">
    <property type="entry name" value="DNAJ_2"/>
    <property type="match status" value="1"/>
</dbReference>
<dbReference type="PANTHER" id="PTHR44157:SF1">
    <property type="entry name" value="DNAJ HOMOLOG SUBFAMILY C MEMBER 11"/>
    <property type="match status" value="1"/>
</dbReference>
<evidence type="ECO:0000256" key="1">
    <source>
        <dbReference type="ARBA" id="ARBA00023186"/>
    </source>
</evidence>
<name>A0ABR3JQQ6_9AGAR</name>
<dbReference type="PANTHER" id="PTHR44157">
    <property type="entry name" value="DNAJ HOMOLOG SUBFAMILY C MEMBER 11"/>
    <property type="match status" value="1"/>
</dbReference>
<dbReference type="InterPro" id="IPR055225">
    <property type="entry name" value="DNAJC11-like_beta-barrel"/>
</dbReference>
<dbReference type="InterPro" id="IPR036869">
    <property type="entry name" value="J_dom_sf"/>
</dbReference>
<keyword evidence="1" id="KW-0143">Chaperone</keyword>
<dbReference type="InterPro" id="IPR024586">
    <property type="entry name" value="DnaJ-like_C11_C"/>
</dbReference>
<reference evidence="5" key="1">
    <citation type="submission" date="2024-06" db="EMBL/GenBank/DDBJ databases">
        <title>Multi-omics analyses provide insights into the biosynthesis of the anticancer antibiotic pleurotin in Hohenbuehelia grisea.</title>
        <authorList>
            <person name="Weaver J.A."/>
            <person name="Alberti F."/>
        </authorList>
    </citation>
    <scope>NUCLEOTIDE SEQUENCE [LARGE SCALE GENOMIC DNA]</scope>
    <source>
        <strain evidence="5">T-177</strain>
    </source>
</reference>
<dbReference type="PRINTS" id="PR00625">
    <property type="entry name" value="JDOMAIN"/>
</dbReference>
<keyword evidence="2" id="KW-0812">Transmembrane</keyword>
<dbReference type="EMBL" id="JASNQZ010000004">
    <property type="protein sequence ID" value="KAL0958160.1"/>
    <property type="molecule type" value="Genomic_DNA"/>
</dbReference>
<dbReference type="InterPro" id="IPR001623">
    <property type="entry name" value="DnaJ_domain"/>
</dbReference>
<feature type="domain" description="J" evidence="3">
    <location>
        <begin position="19"/>
        <end position="87"/>
    </location>
</feature>
<organism evidence="4 5">
    <name type="scientific">Hohenbuehelia grisea</name>
    <dbReference type="NCBI Taxonomy" id="104357"/>
    <lineage>
        <taxon>Eukaryota</taxon>
        <taxon>Fungi</taxon>
        <taxon>Dikarya</taxon>
        <taxon>Basidiomycota</taxon>
        <taxon>Agaricomycotina</taxon>
        <taxon>Agaricomycetes</taxon>
        <taxon>Agaricomycetidae</taxon>
        <taxon>Agaricales</taxon>
        <taxon>Pleurotineae</taxon>
        <taxon>Pleurotaceae</taxon>
        <taxon>Hohenbuehelia</taxon>
    </lineage>
</organism>
<evidence type="ECO:0000313" key="4">
    <source>
        <dbReference type="EMBL" id="KAL0958160.1"/>
    </source>
</evidence>
<keyword evidence="2" id="KW-0472">Membrane</keyword>
<proteinExistence type="predicted"/>
<protein>
    <recommendedName>
        <fullName evidence="3">J domain-containing protein</fullName>
    </recommendedName>
</protein>
<dbReference type="SUPFAM" id="SSF46565">
    <property type="entry name" value="Chaperone J-domain"/>
    <property type="match status" value="1"/>
</dbReference>
<dbReference type="Pfam" id="PF11875">
    <property type="entry name" value="DnaJ-like_C11_C"/>
    <property type="match status" value="1"/>
</dbReference>